<evidence type="ECO:0000256" key="1">
    <source>
        <dbReference type="ARBA" id="ARBA00022527"/>
    </source>
</evidence>
<sequence length="132" mass="14686">MTNELRKYFDAERRAVGRARECVIASLLAWGVTGEPAEDIRLCVSELATNALAHGTRRGHGFLVCLYAEGKSVHLEVHDSRDLASDRRPRLREAALTDTAGRGLSLVDTLADAWGVHKRLPYGKVVWSRFEV</sequence>
<organism evidence="3 4">
    <name type="scientific">Streptomyces koyangensis</name>
    <dbReference type="NCBI Taxonomy" id="188770"/>
    <lineage>
        <taxon>Bacteria</taxon>
        <taxon>Bacillati</taxon>
        <taxon>Actinomycetota</taxon>
        <taxon>Actinomycetes</taxon>
        <taxon>Kitasatosporales</taxon>
        <taxon>Streptomycetaceae</taxon>
        <taxon>Streptomyces</taxon>
        <taxon>Streptomyces aurantiacus group</taxon>
    </lineage>
</organism>
<dbReference type="EMBL" id="CP031742">
    <property type="protein sequence ID" value="AXQ55935.1"/>
    <property type="molecule type" value="Genomic_DNA"/>
</dbReference>
<dbReference type="GO" id="GO:0004674">
    <property type="term" value="F:protein serine/threonine kinase activity"/>
    <property type="evidence" value="ECO:0007669"/>
    <property type="project" value="UniProtKB-KW"/>
</dbReference>
<keyword evidence="1" id="KW-0808">Transferase</keyword>
<dbReference type="PANTHER" id="PTHR35526:SF3">
    <property type="entry name" value="ANTI-SIGMA-F FACTOR RSBW"/>
    <property type="match status" value="1"/>
</dbReference>
<dbReference type="InterPro" id="IPR036890">
    <property type="entry name" value="HATPase_C_sf"/>
</dbReference>
<dbReference type="RefSeq" id="WP_101275894.1">
    <property type="nucleotide sequence ID" value="NZ_CP031742.1"/>
</dbReference>
<keyword evidence="1" id="KW-0723">Serine/threonine-protein kinase</keyword>
<keyword evidence="3" id="KW-0067">ATP-binding</keyword>
<evidence type="ECO:0000313" key="3">
    <source>
        <dbReference type="EMBL" id="AXQ55935.1"/>
    </source>
</evidence>
<keyword evidence="3" id="KW-0547">Nucleotide-binding</keyword>
<dbReference type="Pfam" id="PF13581">
    <property type="entry name" value="HATPase_c_2"/>
    <property type="match status" value="1"/>
</dbReference>
<reference evidence="3 4" key="1">
    <citation type="submission" date="2018-08" db="EMBL/GenBank/DDBJ databases">
        <authorList>
            <person name="Ferrada E.E."/>
            <person name="Latorre B.A."/>
        </authorList>
    </citation>
    <scope>NUCLEOTIDE SEQUENCE [LARGE SCALE GENOMIC DNA]</scope>
    <source>
        <strain evidence="3 4">VK-A60T</strain>
    </source>
</reference>
<dbReference type="Gene3D" id="3.30.565.10">
    <property type="entry name" value="Histidine kinase-like ATPase, C-terminal domain"/>
    <property type="match status" value="1"/>
</dbReference>
<dbReference type="KEGG" id="sky:D0C37_15840"/>
<keyword evidence="1" id="KW-0418">Kinase</keyword>
<evidence type="ECO:0000313" key="4">
    <source>
        <dbReference type="Proteomes" id="UP000259636"/>
    </source>
</evidence>
<dbReference type="InterPro" id="IPR003594">
    <property type="entry name" value="HATPase_dom"/>
</dbReference>
<dbReference type="Proteomes" id="UP000259636">
    <property type="component" value="Chromosome"/>
</dbReference>
<dbReference type="CDD" id="cd16936">
    <property type="entry name" value="HATPase_RsbW-like"/>
    <property type="match status" value="1"/>
</dbReference>
<proteinExistence type="predicted"/>
<dbReference type="GeneID" id="300115644"/>
<dbReference type="PANTHER" id="PTHR35526">
    <property type="entry name" value="ANTI-SIGMA-F FACTOR RSBW-RELATED"/>
    <property type="match status" value="1"/>
</dbReference>
<protein>
    <submittedName>
        <fullName evidence="3">ATP-binding protein</fullName>
    </submittedName>
</protein>
<name>A0A385DC18_9ACTN</name>
<accession>A0A385DC18</accession>
<dbReference type="AlphaFoldDB" id="A0A385DC18"/>
<feature type="domain" description="Histidine kinase/HSP90-like ATPase" evidence="2">
    <location>
        <begin position="10"/>
        <end position="127"/>
    </location>
</feature>
<dbReference type="InterPro" id="IPR050267">
    <property type="entry name" value="Anti-sigma-factor_SerPK"/>
</dbReference>
<dbReference type="SUPFAM" id="SSF55874">
    <property type="entry name" value="ATPase domain of HSP90 chaperone/DNA topoisomerase II/histidine kinase"/>
    <property type="match status" value="1"/>
</dbReference>
<gene>
    <name evidence="3" type="ORF">D0C37_15840</name>
</gene>
<evidence type="ECO:0000259" key="2">
    <source>
        <dbReference type="Pfam" id="PF13581"/>
    </source>
</evidence>
<dbReference type="GO" id="GO:0005524">
    <property type="term" value="F:ATP binding"/>
    <property type="evidence" value="ECO:0007669"/>
    <property type="project" value="UniProtKB-KW"/>
</dbReference>